<evidence type="ECO:0000313" key="2">
    <source>
        <dbReference type="EMBL" id="KAL2486864.1"/>
    </source>
</evidence>
<evidence type="ECO:0000313" key="3">
    <source>
        <dbReference type="Proteomes" id="UP001604336"/>
    </source>
</evidence>
<keyword evidence="3" id="KW-1185">Reference proteome</keyword>
<feature type="compositionally biased region" description="Polar residues" evidence="1">
    <location>
        <begin position="19"/>
        <end position="30"/>
    </location>
</feature>
<accession>A0ABD1RIA1</accession>
<proteinExistence type="predicted"/>
<dbReference type="AlphaFoldDB" id="A0ABD1RIA1"/>
<dbReference type="EMBL" id="JBFOLK010000009">
    <property type="protein sequence ID" value="KAL2486864.1"/>
    <property type="molecule type" value="Genomic_DNA"/>
</dbReference>
<evidence type="ECO:0000256" key="1">
    <source>
        <dbReference type="SAM" id="MobiDB-lite"/>
    </source>
</evidence>
<organism evidence="2 3">
    <name type="scientific">Abeliophyllum distichum</name>
    <dbReference type="NCBI Taxonomy" id="126358"/>
    <lineage>
        <taxon>Eukaryota</taxon>
        <taxon>Viridiplantae</taxon>
        <taxon>Streptophyta</taxon>
        <taxon>Embryophyta</taxon>
        <taxon>Tracheophyta</taxon>
        <taxon>Spermatophyta</taxon>
        <taxon>Magnoliopsida</taxon>
        <taxon>eudicotyledons</taxon>
        <taxon>Gunneridae</taxon>
        <taxon>Pentapetalae</taxon>
        <taxon>asterids</taxon>
        <taxon>lamiids</taxon>
        <taxon>Lamiales</taxon>
        <taxon>Oleaceae</taxon>
        <taxon>Forsythieae</taxon>
        <taxon>Abeliophyllum</taxon>
    </lineage>
</organism>
<feature type="region of interest" description="Disordered" evidence="1">
    <location>
        <begin position="1"/>
        <end position="30"/>
    </location>
</feature>
<gene>
    <name evidence="2" type="ORF">Adt_31620</name>
</gene>
<name>A0ABD1RIA1_9LAMI</name>
<dbReference type="Proteomes" id="UP001604336">
    <property type="component" value="Unassembled WGS sequence"/>
</dbReference>
<sequence>MILRTPPARKRRAEFWPSEDNNTNNPGSNRQHLVIYEDHQELESLYDHSIPIITYQMLCTYQCRQMLTLNIYNFQPMKKRKHTPKSEPEHNVLKCNRLQWFTSSSLQRR</sequence>
<reference evidence="3" key="1">
    <citation type="submission" date="2024-07" db="EMBL/GenBank/DDBJ databases">
        <title>Two chromosome-level genome assemblies of Korean endemic species Abeliophyllum distichum and Forsythia ovata (Oleaceae).</title>
        <authorList>
            <person name="Jang H."/>
        </authorList>
    </citation>
    <scope>NUCLEOTIDE SEQUENCE [LARGE SCALE GENOMIC DNA]</scope>
</reference>
<comment type="caution">
    <text evidence="2">The sequence shown here is derived from an EMBL/GenBank/DDBJ whole genome shotgun (WGS) entry which is preliminary data.</text>
</comment>
<protein>
    <submittedName>
        <fullName evidence="2">Mitotic spindle checkpoint protein MAD1</fullName>
    </submittedName>
</protein>